<dbReference type="AlphaFoldDB" id="A0A371EUH3"/>
<dbReference type="InterPro" id="IPR043502">
    <property type="entry name" value="DNA/RNA_pol_sf"/>
</dbReference>
<gene>
    <name evidence="9" type="primary">pol</name>
    <name evidence="9" type="ORF">CR513_51256</name>
</gene>
<sequence>MTDEGNFCYKVMPFGLKNAGDTYQRLMDRIFKDHIGNQVEVYVDDLVLKLKTKGGYVSSLLSIFKVLRKHHLKLNPKKCSFGIRAGKFLDFVLTQRAFQELKAMLSTHPILTQPKAGAKQRYQKIKRVVLAIINTARRLRPYLQSHPVVCRTNFSIQQILRKPDLAGRMTGWAIELSKFEEMYERREHMRAQLPCTALIYTSVFYIN</sequence>
<comment type="caution">
    <text evidence="9">The sequence shown here is derived from an EMBL/GenBank/DDBJ whole genome shotgun (WGS) entry which is preliminary data.</text>
</comment>
<keyword evidence="10" id="KW-1185">Reference proteome</keyword>
<dbReference type="InterPro" id="IPR043128">
    <property type="entry name" value="Rev_trsase/Diguanyl_cyclase"/>
</dbReference>
<keyword evidence="4" id="KW-0255">Endonuclease</keyword>
<dbReference type="GO" id="GO:0004519">
    <property type="term" value="F:endonuclease activity"/>
    <property type="evidence" value="ECO:0007669"/>
    <property type="project" value="UniProtKB-KW"/>
</dbReference>
<evidence type="ECO:0000259" key="7">
    <source>
        <dbReference type="Pfam" id="PF00078"/>
    </source>
</evidence>
<dbReference type="Pfam" id="PF00078">
    <property type="entry name" value="RVT_1"/>
    <property type="match status" value="1"/>
</dbReference>
<dbReference type="InterPro" id="IPR053134">
    <property type="entry name" value="RNA-dir_DNA_polymerase"/>
</dbReference>
<organism evidence="9 10">
    <name type="scientific">Mucuna pruriens</name>
    <name type="common">Velvet bean</name>
    <name type="synonym">Dolichos pruriens</name>
    <dbReference type="NCBI Taxonomy" id="157652"/>
    <lineage>
        <taxon>Eukaryota</taxon>
        <taxon>Viridiplantae</taxon>
        <taxon>Streptophyta</taxon>
        <taxon>Embryophyta</taxon>
        <taxon>Tracheophyta</taxon>
        <taxon>Spermatophyta</taxon>
        <taxon>Magnoliopsida</taxon>
        <taxon>eudicotyledons</taxon>
        <taxon>Gunneridae</taxon>
        <taxon>Pentapetalae</taxon>
        <taxon>rosids</taxon>
        <taxon>fabids</taxon>
        <taxon>Fabales</taxon>
        <taxon>Fabaceae</taxon>
        <taxon>Papilionoideae</taxon>
        <taxon>50 kb inversion clade</taxon>
        <taxon>NPAAA clade</taxon>
        <taxon>indigoferoid/millettioid clade</taxon>
        <taxon>Phaseoleae</taxon>
        <taxon>Mucuna</taxon>
    </lineage>
</organism>
<evidence type="ECO:0000256" key="6">
    <source>
        <dbReference type="ARBA" id="ARBA00022918"/>
    </source>
</evidence>
<reference evidence="9" key="1">
    <citation type="submission" date="2018-05" db="EMBL/GenBank/DDBJ databases">
        <title>Draft genome of Mucuna pruriens seed.</title>
        <authorList>
            <person name="Nnadi N.E."/>
            <person name="Vos R."/>
            <person name="Hasami M.H."/>
            <person name="Devisetty U.K."/>
            <person name="Aguiy J.C."/>
        </authorList>
    </citation>
    <scope>NUCLEOTIDE SEQUENCE [LARGE SCALE GENOMIC DNA]</scope>
    <source>
        <strain evidence="9">JCA_2017</strain>
    </source>
</reference>
<dbReference type="Pfam" id="PF17917">
    <property type="entry name" value="RT_RNaseH"/>
    <property type="match status" value="1"/>
</dbReference>
<evidence type="ECO:0000256" key="4">
    <source>
        <dbReference type="ARBA" id="ARBA00022759"/>
    </source>
</evidence>
<feature type="domain" description="Reverse transcriptase" evidence="7">
    <location>
        <begin position="4"/>
        <end position="89"/>
    </location>
</feature>
<keyword evidence="6" id="KW-0695">RNA-directed DNA polymerase</keyword>
<protein>
    <submittedName>
        <fullName evidence="9">Retrovirus-related Pol polyprotein from transposon 17.6</fullName>
    </submittedName>
</protein>
<evidence type="ECO:0000256" key="5">
    <source>
        <dbReference type="ARBA" id="ARBA00022801"/>
    </source>
</evidence>
<accession>A0A371EUH3</accession>
<feature type="non-terminal residue" evidence="9">
    <location>
        <position position="1"/>
    </location>
</feature>
<evidence type="ECO:0000256" key="3">
    <source>
        <dbReference type="ARBA" id="ARBA00022722"/>
    </source>
</evidence>
<evidence type="ECO:0000313" key="9">
    <source>
        <dbReference type="EMBL" id="RDX69609.1"/>
    </source>
</evidence>
<keyword evidence="5" id="KW-0378">Hydrolase</keyword>
<dbReference type="GO" id="GO:0003964">
    <property type="term" value="F:RNA-directed DNA polymerase activity"/>
    <property type="evidence" value="ECO:0007669"/>
    <property type="project" value="UniProtKB-KW"/>
</dbReference>
<dbReference type="InterPro" id="IPR000477">
    <property type="entry name" value="RT_dom"/>
</dbReference>
<dbReference type="OrthoDB" id="101614at2759"/>
<dbReference type="Gene3D" id="3.30.70.270">
    <property type="match status" value="1"/>
</dbReference>
<dbReference type="PANTHER" id="PTHR24559:SF444">
    <property type="entry name" value="REVERSE TRANSCRIPTASE DOMAIN-CONTAINING PROTEIN"/>
    <property type="match status" value="1"/>
</dbReference>
<dbReference type="GO" id="GO:0016787">
    <property type="term" value="F:hydrolase activity"/>
    <property type="evidence" value="ECO:0007669"/>
    <property type="project" value="UniProtKB-KW"/>
</dbReference>
<keyword evidence="1" id="KW-0808">Transferase</keyword>
<keyword evidence="3" id="KW-0540">Nuclease</keyword>
<feature type="domain" description="Reverse transcriptase RNase H-like" evidence="8">
    <location>
        <begin position="117"/>
        <end position="179"/>
    </location>
</feature>
<dbReference type="PANTHER" id="PTHR24559">
    <property type="entry name" value="TRANSPOSON TY3-I GAG-POL POLYPROTEIN"/>
    <property type="match status" value="1"/>
</dbReference>
<dbReference type="Proteomes" id="UP000257109">
    <property type="component" value="Unassembled WGS sequence"/>
</dbReference>
<evidence type="ECO:0000259" key="8">
    <source>
        <dbReference type="Pfam" id="PF17917"/>
    </source>
</evidence>
<evidence type="ECO:0000313" key="10">
    <source>
        <dbReference type="Proteomes" id="UP000257109"/>
    </source>
</evidence>
<proteinExistence type="predicted"/>
<evidence type="ECO:0000256" key="1">
    <source>
        <dbReference type="ARBA" id="ARBA00022679"/>
    </source>
</evidence>
<evidence type="ECO:0000256" key="2">
    <source>
        <dbReference type="ARBA" id="ARBA00022695"/>
    </source>
</evidence>
<keyword evidence="2" id="KW-0548">Nucleotidyltransferase</keyword>
<dbReference type="SUPFAM" id="SSF56672">
    <property type="entry name" value="DNA/RNA polymerases"/>
    <property type="match status" value="1"/>
</dbReference>
<dbReference type="CDD" id="cd01647">
    <property type="entry name" value="RT_LTR"/>
    <property type="match status" value="1"/>
</dbReference>
<name>A0A371EUH3_MUCPR</name>
<dbReference type="InterPro" id="IPR041373">
    <property type="entry name" value="RT_RNaseH"/>
</dbReference>
<dbReference type="EMBL" id="QJKJ01012036">
    <property type="protein sequence ID" value="RDX69609.1"/>
    <property type="molecule type" value="Genomic_DNA"/>
</dbReference>